<proteinExistence type="predicted"/>
<dbReference type="EMBL" id="CAEZZQ010000073">
    <property type="protein sequence ID" value="CAB4779905.1"/>
    <property type="molecule type" value="Genomic_DNA"/>
</dbReference>
<name>A0A6J6W8W2_9ZZZZ</name>
<accession>A0A6J6W8W2</accession>
<sequence length="431" mass="45594">MRIRVHLTSVIVAGLTLSTVQGALAAIKPGSACKKAGQVALESKKVYTCVKSGKKLIWNKGAAIPGGVVGALPTQSQPAPTTTTQPAPSVPKPPAIGTSANPVAAGTKVTIGKVAFRLEGTNNSVMAQVCADNGSRDGCTYDAKYNGIPDPKATVWWYAIKASVFNLDTKIIDVGSLDRRFKLVTESGQLIEADSASIEDNLLDKGQIIPSGSATGRFYFKISVGVSVKTLMVINDQSNWPMSETDYYMLTDTSAVGPIPEPGPMATPASLSGDVGSAGNPAPRGTTLVAGKLQFRVDASLQPISKEVCANNGSRDGCTYDAKYNGIPDVKSGITWQALTMTVVNLDSKIVTVGSYDRTFKIALPNGQLRDAQYISMKDALNDSLQLVPGGSSTGRLYFMSKVGVTFKDLLVLRDSSNWPTSSTDYYFSLK</sequence>
<dbReference type="InterPro" id="IPR029050">
    <property type="entry name" value="Immunoprotect_excell_Ig-like"/>
</dbReference>
<protein>
    <submittedName>
        <fullName evidence="2">Unannotated protein</fullName>
    </submittedName>
</protein>
<dbReference type="AlphaFoldDB" id="A0A6J6W8W2"/>
<organism evidence="2">
    <name type="scientific">freshwater metagenome</name>
    <dbReference type="NCBI Taxonomy" id="449393"/>
    <lineage>
        <taxon>unclassified sequences</taxon>
        <taxon>metagenomes</taxon>
        <taxon>ecological metagenomes</taxon>
    </lineage>
</organism>
<keyword evidence="1" id="KW-0732">Signal</keyword>
<dbReference type="Gene3D" id="2.60.40.1240">
    <property type="match status" value="1"/>
</dbReference>
<reference evidence="2" key="1">
    <citation type="submission" date="2020-05" db="EMBL/GenBank/DDBJ databases">
        <authorList>
            <person name="Chiriac C."/>
            <person name="Salcher M."/>
            <person name="Ghai R."/>
            <person name="Kavagutti S V."/>
        </authorList>
    </citation>
    <scope>NUCLEOTIDE SEQUENCE</scope>
</reference>
<gene>
    <name evidence="2" type="ORF">UFOPK2894_01132</name>
</gene>
<evidence type="ECO:0000313" key="2">
    <source>
        <dbReference type="EMBL" id="CAB4779905.1"/>
    </source>
</evidence>
<evidence type="ECO:0000256" key="1">
    <source>
        <dbReference type="ARBA" id="ARBA00022729"/>
    </source>
</evidence>